<dbReference type="EMBL" id="JAOVZR010000003">
    <property type="protein sequence ID" value="MCY0150753.1"/>
    <property type="molecule type" value="Genomic_DNA"/>
</dbReference>
<evidence type="ECO:0000259" key="1">
    <source>
        <dbReference type="Pfam" id="PF13175"/>
    </source>
</evidence>
<name>A0ABT3ZGK4_9HYPH</name>
<gene>
    <name evidence="2" type="ORF">OEG84_24410</name>
</gene>
<comment type="caution">
    <text evidence="2">The sequence shown here is derived from an EMBL/GenBank/DDBJ whole genome shotgun (WGS) entry which is preliminary data.</text>
</comment>
<dbReference type="InterPro" id="IPR041685">
    <property type="entry name" value="AAA_GajA/Old/RecF-like"/>
</dbReference>
<dbReference type="Proteomes" id="UP001073227">
    <property type="component" value="Unassembled WGS sequence"/>
</dbReference>
<dbReference type="InterPro" id="IPR027417">
    <property type="entry name" value="P-loop_NTPase"/>
</dbReference>
<dbReference type="SUPFAM" id="SSF52540">
    <property type="entry name" value="P-loop containing nucleoside triphosphate hydrolases"/>
    <property type="match status" value="1"/>
</dbReference>
<protein>
    <submittedName>
        <fullName evidence="2">AAA family ATPase</fullName>
    </submittedName>
</protein>
<keyword evidence="3" id="KW-1185">Reference proteome</keyword>
<feature type="domain" description="Endonuclease GajA/Old nuclease/RecF-like AAA" evidence="1">
    <location>
        <begin position="1"/>
        <end position="52"/>
    </location>
</feature>
<dbReference type="Gene3D" id="3.40.50.300">
    <property type="entry name" value="P-loop containing nucleotide triphosphate hydrolases"/>
    <property type="match status" value="1"/>
</dbReference>
<dbReference type="RefSeq" id="WP_267656481.1">
    <property type="nucleotide sequence ID" value="NZ_JAOVZR010000003.1"/>
</dbReference>
<reference evidence="2" key="1">
    <citation type="submission" date="2022-10" db="EMBL/GenBank/DDBJ databases">
        <title>Hoeflea sp. G2-23, isolated from marine algae.</title>
        <authorList>
            <person name="Kristyanto S."/>
            <person name="Kim J.M."/>
            <person name="Jeon C.O."/>
        </authorList>
    </citation>
    <scope>NUCLEOTIDE SEQUENCE</scope>
    <source>
        <strain evidence="2">G2-23</strain>
    </source>
</reference>
<evidence type="ECO:0000313" key="2">
    <source>
        <dbReference type="EMBL" id="MCY0150753.1"/>
    </source>
</evidence>
<organism evidence="2 3">
    <name type="scientific">Hoeflea algicola</name>
    <dbReference type="NCBI Taxonomy" id="2983763"/>
    <lineage>
        <taxon>Bacteria</taxon>
        <taxon>Pseudomonadati</taxon>
        <taxon>Pseudomonadota</taxon>
        <taxon>Alphaproteobacteria</taxon>
        <taxon>Hyphomicrobiales</taxon>
        <taxon>Rhizobiaceae</taxon>
        <taxon>Hoeflea</taxon>
    </lineage>
</organism>
<accession>A0ABT3ZGK4</accession>
<sequence length="206" mass="22747">MFIERLSLTNFRCFGPVATSVDLTSGLTTFVGVNGAGKTALMQALQRLFGVTGDQRRLRRQDFHVPSTELVAPPQRHFVLEAMIAFPELDADGAGGAAIPEFFHQMAAEEAGKLKCRLRLEATWTDDGSLDGAIEQKYWAIRTFGAFTDPDCTELKAPDRARIQMIYVPATRDGASQVTAFLRGRLWRAINWSQESATRSQTPAPP</sequence>
<evidence type="ECO:0000313" key="3">
    <source>
        <dbReference type="Proteomes" id="UP001073227"/>
    </source>
</evidence>
<proteinExistence type="predicted"/>
<dbReference type="Pfam" id="PF13175">
    <property type="entry name" value="AAA_15"/>
    <property type="match status" value="1"/>
</dbReference>